<keyword evidence="2 7" id="KW-0934">Plastid</keyword>
<organism evidence="10">
    <name type="scientific">Crepidomanes minutum</name>
    <dbReference type="NCBI Taxonomy" id="32127"/>
    <lineage>
        <taxon>Eukaryota</taxon>
        <taxon>Viridiplantae</taxon>
        <taxon>Streptophyta</taxon>
        <taxon>Embryophyta</taxon>
        <taxon>Tracheophyta</taxon>
        <taxon>Polypodiopsida</taxon>
        <taxon>Polypodiidae</taxon>
        <taxon>Hymenophyllales</taxon>
        <taxon>Hymenophyllaceae</taxon>
        <taxon>Trichomanoideae</taxon>
        <taxon>Crepidomanes</taxon>
    </lineage>
</organism>
<comment type="similarity">
    <text evidence="1 6">Belongs to the intron maturase 2 family. MatK subfamily.</text>
</comment>
<dbReference type="GO" id="GO:0009507">
    <property type="term" value="C:chloroplast"/>
    <property type="evidence" value="ECO:0007669"/>
    <property type="project" value="UniProtKB-SubCell"/>
</dbReference>
<dbReference type="InterPro" id="IPR024937">
    <property type="entry name" value="Domain_X"/>
</dbReference>
<evidence type="ECO:0000259" key="8">
    <source>
        <dbReference type="Pfam" id="PF01348"/>
    </source>
</evidence>
<accession>A0A8K1VLK1</accession>
<dbReference type="GO" id="GO:0006397">
    <property type="term" value="P:mRNA processing"/>
    <property type="evidence" value="ECO:0007669"/>
    <property type="project" value="UniProtKB-KW"/>
</dbReference>
<evidence type="ECO:0000256" key="4">
    <source>
        <dbReference type="ARBA" id="ARBA00022694"/>
    </source>
</evidence>
<dbReference type="Pfam" id="PF01824">
    <property type="entry name" value="MatK_N"/>
    <property type="match status" value="1"/>
</dbReference>
<evidence type="ECO:0000256" key="3">
    <source>
        <dbReference type="ARBA" id="ARBA00022664"/>
    </source>
</evidence>
<dbReference type="RefSeq" id="YP_010383588.1">
    <property type="nucleotide sequence ID" value="NC_063573.1"/>
</dbReference>
<dbReference type="InterPro" id="IPR024942">
    <property type="entry name" value="Maturase_MatK_N"/>
</dbReference>
<evidence type="ECO:0000313" key="10">
    <source>
        <dbReference type="EMBL" id="UEQ13165.1"/>
    </source>
</evidence>
<gene>
    <name evidence="6 10" type="primary">matK</name>
</gene>
<dbReference type="AlphaFoldDB" id="A0A8K1VLK1"/>
<feature type="domain" description="Maturase MatK N-terminal" evidence="9">
    <location>
        <begin position="24"/>
        <end position="336"/>
    </location>
</feature>
<protein>
    <recommendedName>
        <fullName evidence="6">Maturase K</fullName>
    </recommendedName>
    <alternativeName>
        <fullName evidence="6">Intron maturase</fullName>
    </alternativeName>
</protein>
<evidence type="ECO:0000256" key="5">
    <source>
        <dbReference type="ARBA" id="ARBA00022884"/>
    </source>
</evidence>
<evidence type="ECO:0000256" key="2">
    <source>
        <dbReference type="ARBA" id="ARBA00022640"/>
    </source>
</evidence>
<evidence type="ECO:0000259" key="9">
    <source>
        <dbReference type="Pfam" id="PF01824"/>
    </source>
</evidence>
<dbReference type="HAMAP" id="MF_01390">
    <property type="entry name" value="MatK"/>
    <property type="match status" value="1"/>
</dbReference>
<evidence type="ECO:0000256" key="7">
    <source>
        <dbReference type="RuleBase" id="RU004226"/>
    </source>
</evidence>
<dbReference type="GO" id="GO:0003723">
    <property type="term" value="F:RNA binding"/>
    <property type="evidence" value="ECO:0007669"/>
    <property type="project" value="UniProtKB-KW"/>
</dbReference>
<keyword evidence="5 6" id="KW-0694">RNA-binding</keyword>
<dbReference type="EMBL" id="MN905537">
    <property type="protein sequence ID" value="UEQ13165.1"/>
    <property type="molecule type" value="Genomic_DNA"/>
</dbReference>
<dbReference type="GO" id="GO:0008033">
    <property type="term" value="P:tRNA processing"/>
    <property type="evidence" value="ECO:0007669"/>
    <property type="project" value="UniProtKB-KW"/>
</dbReference>
<dbReference type="Pfam" id="PF01348">
    <property type="entry name" value="Intron_maturas2"/>
    <property type="match status" value="1"/>
</dbReference>
<dbReference type="GeneID" id="72634963"/>
<evidence type="ECO:0000256" key="1">
    <source>
        <dbReference type="ARBA" id="ARBA00006621"/>
    </source>
</evidence>
<reference evidence="10" key="1">
    <citation type="submission" date="2020-01" db="EMBL/GenBank/DDBJ databases">
        <title>Investigating the Causes of Heterogeneity of Evolutionary Rates among Hymenophyllaceae.</title>
        <authorList>
            <person name="Ma X."/>
        </authorList>
    </citation>
    <scope>NUCLEOTIDE SEQUENCE</scope>
</reference>
<dbReference type="GO" id="GO:0008380">
    <property type="term" value="P:RNA splicing"/>
    <property type="evidence" value="ECO:0007669"/>
    <property type="project" value="UniProtKB-UniRule"/>
</dbReference>
<feature type="domain" description="Domain X" evidence="8">
    <location>
        <begin position="367"/>
        <end position="479"/>
    </location>
</feature>
<keyword evidence="4 6" id="KW-0819">tRNA processing</keyword>
<evidence type="ECO:0000256" key="6">
    <source>
        <dbReference type="HAMAP-Rule" id="MF_01390"/>
    </source>
</evidence>
<dbReference type="PANTHER" id="PTHR34811:SF1">
    <property type="entry name" value="MATURASE K"/>
    <property type="match status" value="1"/>
</dbReference>
<dbReference type="InterPro" id="IPR002866">
    <property type="entry name" value="Maturase_MatK"/>
</dbReference>
<comment type="subcellular location">
    <subcellularLocation>
        <location evidence="6">Plastid</location>
        <location evidence="6">Chloroplast</location>
    </subcellularLocation>
</comment>
<keyword evidence="7 10" id="KW-0150">Chloroplast</keyword>
<name>A0A8K1VLK1_9MONI</name>
<dbReference type="PANTHER" id="PTHR34811">
    <property type="entry name" value="MATURASE K"/>
    <property type="match status" value="1"/>
</dbReference>
<comment type="function">
    <text evidence="6 7">Usually encoded in the trnK tRNA gene intron. Probably assists in splicing its own and other chloroplast group II introns.</text>
</comment>
<keyword evidence="3 6" id="KW-0507">mRNA processing</keyword>
<geneLocation type="chloroplast" evidence="10"/>
<proteinExistence type="inferred from homology"/>
<sequence length="505" mass="59914">MGTGYRLLSKFERLRSRKTIDPMRGYFLYSLLLQDDLYYSIVSTRSSTRLSMDSKEESDLSKRYSVIAIKRLIKAIRQQNLSGIFFSENDSIRFGSSNYMSFDLLSKGICSILEIFLSSRIESLLIREVNQWKSSRSNHSVFPFFEDRFLHSNCALELKTPHNLHSEVSIRMFRQRIKDAPFLHLLRLIFHNCIIPGFSIDYPLQDRNNSLSILVWNLYMYEIESLIVPLWKQFSMLQLRYLIYLVDSNNLLRKQNQIGRSFFIKLKNSTRVTRSFCVHYGRYENCSLIILKGTKNSSKKWIYFILKFAEFHSHRWLHSYRMCLRGLSRVCVLFLGYILGVQSRISEVRVGTMKDSYSTLSIVKESFFQAPIMLLIRYMQRESFCNSSVCPVSRSAWTALTDAEILRRFIRIWKSISIYYSGSKNRSNLYRLRYILRFSCGKTLACKHKGTIRTIRRRFDLRVFPSSNFSFLRDSKISDLLQNDIFKNQRFWYLEMTHFFLLDSL</sequence>